<sequence>MSGRIRQHADIGKARGDASGYFLALALPEFDIDLRMRGKPWRQAAWKNLHDGRRICDHPDIRAQAPREAPHFPTHEGRLIQDFARVVGKCLPRLRQRNAPASPFEQADVSGGLHFPQAITGRCKRKTDLRRSVGDAASLSHGEKETQVDEVEAHP</sequence>
<proteinExistence type="predicted"/>
<reference evidence="3" key="1">
    <citation type="journal article" date="2019" name="Int. J. Syst. Evol. Microbiol.">
        <title>The Global Catalogue of Microorganisms (GCM) 10K type strain sequencing project: providing services to taxonomists for standard genome sequencing and annotation.</title>
        <authorList>
            <consortium name="The Broad Institute Genomics Platform"/>
            <consortium name="The Broad Institute Genome Sequencing Center for Infectious Disease"/>
            <person name="Wu L."/>
            <person name="Ma J."/>
        </authorList>
    </citation>
    <scope>NUCLEOTIDE SEQUENCE [LARGE SCALE GENOMIC DNA]</scope>
    <source>
        <strain evidence="3">NBRC 102122</strain>
    </source>
</reference>
<protein>
    <submittedName>
        <fullName evidence="2">Uncharacterized protein</fullName>
    </submittedName>
</protein>
<accession>A0ABQ5ZH95</accession>
<comment type="caution">
    <text evidence="2">The sequence shown here is derived from an EMBL/GenBank/DDBJ whole genome shotgun (WGS) entry which is preliminary data.</text>
</comment>
<evidence type="ECO:0000256" key="1">
    <source>
        <dbReference type="SAM" id="MobiDB-lite"/>
    </source>
</evidence>
<dbReference type="EMBL" id="BSOP01000027">
    <property type="protein sequence ID" value="GLR52183.1"/>
    <property type="molecule type" value="Genomic_DNA"/>
</dbReference>
<name>A0ABQ5ZH95_9HYPH</name>
<feature type="region of interest" description="Disordered" evidence="1">
    <location>
        <begin position="134"/>
        <end position="155"/>
    </location>
</feature>
<feature type="compositionally biased region" description="Basic and acidic residues" evidence="1">
    <location>
        <begin position="141"/>
        <end position="155"/>
    </location>
</feature>
<gene>
    <name evidence="2" type="ORF">GCM10007923_33960</name>
</gene>
<keyword evidence="3" id="KW-1185">Reference proteome</keyword>
<dbReference type="Proteomes" id="UP001156702">
    <property type="component" value="Unassembled WGS sequence"/>
</dbReference>
<organism evidence="2 3">
    <name type="scientific">Shinella yambaruensis</name>
    <dbReference type="NCBI Taxonomy" id="415996"/>
    <lineage>
        <taxon>Bacteria</taxon>
        <taxon>Pseudomonadati</taxon>
        <taxon>Pseudomonadota</taxon>
        <taxon>Alphaproteobacteria</taxon>
        <taxon>Hyphomicrobiales</taxon>
        <taxon>Rhizobiaceae</taxon>
        <taxon>Shinella</taxon>
    </lineage>
</organism>
<evidence type="ECO:0000313" key="3">
    <source>
        <dbReference type="Proteomes" id="UP001156702"/>
    </source>
</evidence>
<evidence type="ECO:0000313" key="2">
    <source>
        <dbReference type="EMBL" id="GLR52183.1"/>
    </source>
</evidence>